<feature type="binding site" evidence="9">
    <location>
        <position position="274"/>
    </location>
    <ligand>
        <name>Mg(2+)</name>
        <dbReference type="ChEBI" id="CHEBI:18420"/>
    </ligand>
</feature>
<dbReference type="NCBIfam" id="TIGR00759">
    <property type="entry name" value="aceE"/>
    <property type="match status" value="1"/>
</dbReference>
<evidence type="ECO:0000259" key="10">
    <source>
        <dbReference type="Pfam" id="PF00456"/>
    </source>
</evidence>
<evidence type="ECO:0000256" key="8">
    <source>
        <dbReference type="PIRNR" id="PIRNR000156"/>
    </source>
</evidence>
<dbReference type="RefSeq" id="WP_098456709.1">
    <property type="nucleotide sequence ID" value="NZ_PDJH01000001.1"/>
</dbReference>
<keyword evidence="9" id="KW-0479">Metal-binding</keyword>
<evidence type="ECO:0000256" key="5">
    <source>
        <dbReference type="ARBA" id="ARBA00023052"/>
    </source>
</evidence>
<feature type="domain" description="Transketolase N-terminal" evidence="10">
    <location>
        <begin position="149"/>
        <end position="312"/>
    </location>
</feature>
<proteinExistence type="predicted"/>
<evidence type="ECO:0000256" key="1">
    <source>
        <dbReference type="ARBA" id="ARBA00001964"/>
    </source>
</evidence>
<dbReference type="Gene3D" id="3.40.50.970">
    <property type="match status" value="2"/>
</dbReference>
<protein>
    <recommendedName>
        <fullName evidence="3 8">Pyruvate dehydrogenase E1 component</fullName>
        <ecNumber evidence="2 8">1.2.4.1</ecNumber>
    </recommendedName>
</protein>
<dbReference type="SUPFAM" id="SSF52922">
    <property type="entry name" value="TK C-terminal domain-like"/>
    <property type="match status" value="1"/>
</dbReference>
<dbReference type="PANTHER" id="PTHR43825">
    <property type="entry name" value="PYRUVATE DEHYDROGENASE E1 COMPONENT"/>
    <property type="match status" value="1"/>
</dbReference>
<organism evidence="13 14">
    <name type="scientific">Flavimobilis soli</name>
    <dbReference type="NCBI Taxonomy" id="442709"/>
    <lineage>
        <taxon>Bacteria</taxon>
        <taxon>Bacillati</taxon>
        <taxon>Actinomycetota</taxon>
        <taxon>Actinomycetes</taxon>
        <taxon>Micrococcales</taxon>
        <taxon>Jonesiaceae</taxon>
        <taxon>Flavimobilis</taxon>
    </lineage>
</organism>
<dbReference type="Gene3D" id="3.40.50.920">
    <property type="match status" value="1"/>
</dbReference>
<dbReference type="AlphaFoldDB" id="A0A2A9E9A1"/>
<keyword evidence="6 8" id="KW-0670">Pyruvate</keyword>
<comment type="function">
    <text evidence="8">Component of the pyruvate dehydrogenase (PDH) complex, that catalyzes the overall conversion of pyruvate to acetyl-CoA and CO(2).</text>
</comment>
<keyword evidence="14" id="KW-1185">Reference proteome</keyword>
<dbReference type="InterPro" id="IPR035807">
    <property type="entry name" value="PDC_E1_N"/>
</dbReference>
<keyword evidence="5 8" id="KW-0786">Thiamine pyrophosphate</keyword>
<dbReference type="SUPFAM" id="SSF52518">
    <property type="entry name" value="Thiamin diphosphate-binding fold (THDP-binding)"/>
    <property type="match status" value="2"/>
</dbReference>
<dbReference type="EC" id="1.2.4.1" evidence="2 8"/>
<feature type="domain" description="Pyruvate dehydrogenase E1 component middle" evidence="11">
    <location>
        <begin position="495"/>
        <end position="717"/>
    </location>
</feature>
<dbReference type="Proteomes" id="UP000221394">
    <property type="component" value="Unassembled WGS sequence"/>
</dbReference>
<dbReference type="InterPro" id="IPR009014">
    <property type="entry name" value="Transketo_C/PFOR_II"/>
</dbReference>
<accession>A0A2A9E9A1</accession>
<dbReference type="InterPro" id="IPR041621">
    <property type="entry name" value="PDH_E1_M"/>
</dbReference>
<sequence length="913" mass="101350">MASHDETRPLINGLLSQVPDIDPAETGEWVEALDGLIDERGGPRARYVLLNLLKRARERNVAIPTSLNTPYVNTIGVHEEPYFPGDEVMERRYRSWIRWNAAVMVTRAQRPSVAVGGHISSYASVATLYEVGLNHFFRGKDHPGGGDQVYFQGHASPGVYARALLEGRLNEHQLDGFRQEMSHPGGGLPSYPHPRLAPELWEFPTVSMGLGPASAIYQAWTNRYLHERGIKDTSQQDVWAFLGDGEMDEPESRGMLQLAAQQQLDNLTFVVNCNLQRLDGPVRGNGKIIQELEAQFRGAGWNVIKVIWGREWDVLLNADKDRALVNLMNQTLDGDYQTFKANDGAYVREHFFGRDPRTKALVENMTDDEIWELKRGGHDYRKIYAAYSAARAHTGQPTVILAHTIKGYGLGSGFAGRNATHQMKKLKNEELKALRDSLHIPITDEEIDAEPYLPPYYNPGPEDPTIQYMLERRRALGGFVPERREKYEPLNLPGDKTYELLAKGSGQQEVATTMALVRLFKDLVRDKEIGKRIVPIIPDEARTFGLDSIFPTAKIFNTLGQNYRAVDSDLMLSYKESEAGQIMHTGINEAGSAAAFQAVGTSYATHGQPLIPFYFYYSMFGFQRTGDQFWAAGDQLTRGFLIGATAGRTTLTGEGLQHADGHSPLLAGTMSHVVHYDPAYGYEIRHIVRDGIERMYGEGDRDPNVIYYLTVYNEPMAQPAEPEDVDVEGILRGIHRIHQAQGEGPRAQILASGVGVLWALEAAKILAEDWGVQADVWSVTSWLELRRDGLAADEHNFLNPGAEKKVAYLTSKLQGAEGPFIATSDYDKLVTDQIRKWVPGDYEVLGADGFGFSDTRAAARRHFKIDGPSTAVRVLQSLAARGEVAADAPAQAIERYNLHDVRAGTSGTAGGDS</sequence>
<dbReference type="Pfam" id="PF17831">
    <property type="entry name" value="PDH_E1_M"/>
    <property type="match status" value="1"/>
</dbReference>
<dbReference type="PANTHER" id="PTHR43825:SF3">
    <property type="entry name" value="PYRUVATE DEHYDROGENASE E1 COMPONENT"/>
    <property type="match status" value="1"/>
</dbReference>
<dbReference type="InterPro" id="IPR004660">
    <property type="entry name" value="PDH_E1"/>
</dbReference>
<evidence type="ECO:0000256" key="9">
    <source>
        <dbReference type="PIRSR" id="PIRSR000156-1"/>
    </source>
</evidence>
<evidence type="ECO:0000256" key="3">
    <source>
        <dbReference type="ARBA" id="ARBA00017172"/>
    </source>
</evidence>
<dbReference type="InterPro" id="IPR029061">
    <property type="entry name" value="THDP-binding"/>
</dbReference>
<name>A0A2A9E9A1_9MICO</name>
<gene>
    <name evidence="13" type="ORF">ATL41_0080</name>
</gene>
<dbReference type="Pfam" id="PF00456">
    <property type="entry name" value="Transketolase_N"/>
    <property type="match status" value="1"/>
</dbReference>
<comment type="cofactor">
    <cofactor evidence="9">
        <name>Mg(2+)</name>
        <dbReference type="ChEBI" id="CHEBI:18420"/>
    </cofactor>
</comment>
<keyword evidence="4 8" id="KW-0560">Oxidoreductase</keyword>
<feature type="binding site" evidence="9">
    <location>
        <position position="244"/>
    </location>
    <ligand>
        <name>Mg(2+)</name>
        <dbReference type="ChEBI" id="CHEBI:18420"/>
    </ligand>
</feature>
<evidence type="ECO:0000256" key="7">
    <source>
        <dbReference type="ARBA" id="ARBA00051231"/>
    </source>
</evidence>
<dbReference type="InterPro" id="IPR005474">
    <property type="entry name" value="Transketolase_N"/>
</dbReference>
<evidence type="ECO:0000313" key="13">
    <source>
        <dbReference type="EMBL" id="PFG35403.1"/>
    </source>
</evidence>
<keyword evidence="9" id="KW-0460">Magnesium</keyword>
<dbReference type="OrthoDB" id="9759664at2"/>
<evidence type="ECO:0000259" key="12">
    <source>
        <dbReference type="Pfam" id="PF22613"/>
    </source>
</evidence>
<evidence type="ECO:0000259" key="11">
    <source>
        <dbReference type="Pfam" id="PF17831"/>
    </source>
</evidence>
<comment type="catalytic activity">
    <reaction evidence="7 8">
        <text>N(6)-[(R)-lipoyl]-L-lysyl-[protein] + pyruvate + H(+) = N(6)-[(R)-S(8)-acetyldihydrolipoyl]-L-lysyl-[protein] + CO2</text>
        <dbReference type="Rhea" id="RHEA:19189"/>
        <dbReference type="Rhea" id="RHEA-COMP:10474"/>
        <dbReference type="Rhea" id="RHEA-COMP:10478"/>
        <dbReference type="ChEBI" id="CHEBI:15361"/>
        <dbReference type="ChEBI" id="CHEBI:15378"/>
        <dbReference type="ChEBI" id="CHEBI:16526"/>
        <dbReference type="ChEBI" id="CHEBI:83099"/>
        <dbReference type="ChEBI" id="CHEBI:83111"/>
        <dbReference type="EC" id="1.2.4.1"/>
    </reaction>
</comment>
<evidence type="ECO:0000256" key="2">
    <source>
        <dbReference type="ARBA" id="ARBA00012281"/>
    </source>
</evidence>
<feature type="domain" description="Transketolase-like C-terminal" evidence="12">
    <location>
        <begin position="733"/>
        <end position="866"/>
    </location>
</feature>
<evidence type="ECO:0000313" key="14">
    <source>
        <dbReference type="Proteomes" id="UP000221394"/>
    </source>
</evidence>
<evidence type="ECO:0000256" key="6">
    <source>
        <dbReference type="ARBA" id="ARBA00023317"/>
    </source>
</evidence>
<dbReference type="FunFam" id="3.40.50.970:FF:000011">
    <property type="entry name" value="Pyruvate dehydrogenase E1 component"/>
    <property type="match status" value="1"/>
</dbReference>
<comment type="caution">
    <text evidence="13">The sequence shown here is derived from an EMBL/GenBank/DDBJ whole genome shotgun (WGS) entry which is preliminary data.</text>
</comment>
<dbReference type="InterPro" id="IPR051157">
    <property type="entry name" value="PDH/Transketolase"/>
</dbReference>
<dbReference type="GO" id="GO:0000287">
    <property type="term" value="F:magnesium ion binding"/>
    <property type="evidence" value="ECO:0007669"/>
    <property type="project" value="UniProtKB-ARBA"/>
</dbReference>
<dbReference type="GO" id="GO:0004739">
    <property type="term" value="F:pyruvate dehydrogenase (acetyl-transferring) activity"/>
    <property type="evidence" value="ECO:0007669"/>
    <property type="project" value="UniProtKB-EC"/>
</dbReference>
<comment type="cofactor">
    <cofactor evidence="1 8">
        <name>thiamine diphosphate</name>
        <dbReference type="ChEBI" id="CHEBI:58937"/>
    </cofactor>
</comment>
<reference evidence="13 14" key="1">
    <citation type="submission" date="2017-10" db="EMBL/GenBank/DDBJ databases">
        <title>Sequencing the genomes of 1000 actinobacteria strains.</title>
        <authorList>
            <person name="Klenk H.-P."/>
        </authorList>
    </citation>
    <scope>NUCLEOTIDE SEQUENCE [LARGE SCALE GENOMIC DNA]</scope>
    <source>
        <strain evidence="13 14">DSM 21574</strain>
    </source>
</reference>
<dbReference type="EMBL" id="PDJH01000001">
    <property type="protein sequence ID" value="PFG35403.1"/>
    <property type="molecule type" value="Genomic_DNA"/>
</dbReference>
<feature type="binding site" evidence="9">
    <location>
        <position position="276"/>
    </location>
    <ligand>
        <name>Mg(2+)</name>
        <dbReference type="ChEBI" id="CHEBI:18420"/>
    </ligand>
</feature>
<dbReference type="Pfam" id="PF22613">
    <property type="entry name" value="Transketolase_C_1"/>
    <property type="match status" value="1"/>
</dbReference>
<evidence type="ECO:0000256" key="4">
    <source>
        <dbReference type="ARBA" id="ARBA00023002"/>
    </source>
</evidence>
<dbReference type="CDD" id="cd02017">
    <property type="entry name" value="TPP_E1_EcPDC_like"/>
    <property type="match status" value="1"/>
</dbReference>
<dbReference type="PIRSF" id="PIRSF000156">
    <property type="entry name" value="Pyruvate_dh_E1"/>
    <property type="match status" value="1"/>
</dbReference>
<dbReference type="InterPro" id="IPR055152">
    <property type="entry name" value="Transketolase-like_C_2"/>
</dbReference>